<comment type="caution">
    <text evidence="1">The sequence shown here is derived from an EMBL/GenBank/DDBJ whole genome shotgun (WGS) entry which is preliminary data.</text>
</comment>
<name>A0AAV7TNV4_PLEWA</name>
<dbReference type="AlphaFoldDB" id="A0AAV7TNV4"/>
<dbReference type="EMBL" id="JANPWB010000006">
    <property type="protein sequence ID" value="KAJ1178302.1"/>
    <property type="molecule type" value="Genomic_DNA"/>
</dbReference>
<evidence type="ECO:0008006" key="3">
    <source>
        <dbReference type="Google" id="ProtNLM"/>
    </source>
</evidence>
<accession>A0AAV7TNV4</accession>
<reference evidence="1" key="1">
    <citation type="journal article" date="2022" name="bioRxiv">
        <title>Sequencing and chromosome-scale assembly of the giantPleurodeles waltlgenome.</title>
        <authorList>
            <person name="Brown T."/>
            <person name="Elewa A."/>
            <person name="Iarovenko S."/>
            <person name="Subramanian E."/>
            <person name="Araus A.J."/>
            <person name="Petzold A."/>
            <person name="Susuki M."/>
            <person name="Suzuki K.-i.T."/>
            <person name="Hayashi T."/>
            <person name="Toyoda A."/>
            <person name="Oliveira C."/>
            <person name="Osipova E."/>
            <person name="Leigh N.D."/>
            <person name="Simon A."/>
            <person name="Yun M.H."/>
        </authorList>
    </citation>
    <scope>NUCLEOTIDE SEQUENCE</scope>
    <source>
        <strain evidence="1">20211129_DDA</strain>
        <tissue evidence="1">Liver</tissue>
    </source>
</reference>
<evidence type="ECO:0000313" key="1">
    <source>
        <dbReference type="EMBL" id="KAJ1178302.1"/>
    </source>
</evidence>
<sequence length="172" mass="19217">MVAPHACDVGPPHCSSCALRLKKNHQKLAHKSLHALDHMHAHLTCENELFEWYPTALRRSHLSCGIPGDTASGGWIMQQRTPPAEEEKFRQMAQQKEKSERRLQVSVGGLLMPFLLLCTPACATMKFWASRAPPDFCSPSPGADRKAFRKLGRLLQQPPGCSHHKQECDTPC</sequence>
<dbReference type="Proteomes" id="UP001066276">
    <property type="component" value="Chromosome 3_2"/>
</dbReference>
<organism evidence="1 2">
    <name type="scientific">Pleurodeles waltl</name>
    <name type="common">Iberian ribbed newt</name>
    <dbReference type="NCBI Taxonomy" id="8319"/>
    <lineage>
        <taxon>Eukaryota</taxon>
        <taxon>Metazoa</taxon>
        <taxon>Chordata</taxon>
        <taxon>Craniata</taxon>
        <taxon>Vertebrata</taxon>
        <taxon>Euteleostomi</taxon>
        <taxon>Amphibia</taxon>
        <taxon>Batrachia</taxon>
        <taxon>Caudata</taxon>
        <taxon>Salamandroidea</taxon>
        <taxon>Salamandridae</taxon>
        <taxon>Pleurodelinae</taxon>
        <taxon>Pleurodeles</taxon>
    </lineage>
</organism>
<proteinExistence type="predicted"/>
<protein>
    <recommendedName>
        <fullName evidence="3">C2H2-type domain-containing protein</fullName>
    </recommendedName>
</protein>
<keyword evidence="2" id="KW-1185">Reference proteome</keyword>
<gene>
    <name evidence="1" type="ORF">NDU88_003549</name>
</gene>
<evidence type="ECO:0000313" key="2">
    <source>
        <dbReference type="Proteomes" id="UP001066276"/>
    </source>
</evidence>